<dbReference type="InterPro" id="IPR011009">
    <property type="entry name" value="Kinase-like_dom_sf"/>
</dbReference>
<sequence>MHVHYVDTSVFKEPDFSVCFVMRHYPDLDQLFALKHIIPTSHPSRIEGELRCLQEIGYEIYTCTIHCIIEIQDFYWIFESHWCHEFWKGQDNVMGVELCIRSKDHVVIVMPYFPHEKFQDYILKMHLSEVRDYMKNLLIALRRVHIYALVDFGLAHKAPVTQKGKVTIISDVQDKNSPQLSPSKRTVLSQQNQNNSFHENQTNKTQVGRLRHYTPPTSEFSNGAFTKKVKSPRRLLLAKRALMVKERETTHQRSKSSSAVLQGNSGMATCQCYGQPLVCTICTARLDQLIVLYKI</sequence>
<dbReference type="SUPFAM" id="SSF56112">
    <property type="entry name" value="Protein kinase-like (PK-like)"/>
    <property type="match status" value="1"/>
</dbReference>
<feature type="compositionally biased region" description="Polar residues" evidence="1">
    <location>
        <begin position="175"/>
        <end position="206"/>
    </location>
</feature>
<protein>
    <submittedName>
        <fullName evidence="2">Uncharacterized protein</fullName>
    </submittedName>
</protein>
<keyword evidence="3" id="KW-1185">Reference proteome</keyword>
<gene>
    <name evidence="2" type="ORF">KUTeg_022415</name>
</gene>
<dbReference type="Gene3D" id="3.30.200.20">
    <property type="entry name" value="Phosphorylase Kinase, domain 1"/>
    <property type="match status" value="2"/>
</dbReference>
<organism evidence="2 3">
    <name type="scientific">Tegillarca granosa</name>
    <name type="common">Malaysian cockle</name>
    <name type="synonym">Anadara granosa</name>
    <dbReference type="NCBI Taxonomy" id="220873"/>
    <lineage>
        <taxon>Eukaryota</taxon>
        <taxon>Metazoa</taxon>
        <taxon>Spiralia</taxon>
        <taxon>Lophotrochozoa</taxon>
        <taxon>Mollusca</taxon>
        <taxon>Bivalvia</taxon>
        <taxon>Autobranchia</taxon>
        <taxon>Pteriomorphia</taxon>
        <taxon>Arcoida</taxon>
        <taxon>Arcoidea</taxon>
        <taxon>Arcidae</taxon>
        <taxon>Tegillarca</taxon>
    </lineage>
</organism>
<evidence type="ECO:0000313" key="2">
    <source>
        <dbReference type="EMBL" id="KAJ8300896.1"/>
    </source>
</evidence>
<dbReference type="EMBL" id="JARBDR010000919">
    <property type="protein sequence ID" value="KAJ8300896.1"/>
    <property type="molecule type" value="Genomic_DNA"/>
</dbReference>
<evidence type="ECO:0000256" key="1">
    <source>
        <dbReference type="SAM" id="MobiDB-lite"/>
    </source>
</evidence>
<comment type="caution">
    <text evidence="2">The sequence shown here is derived from an EMBL/GenBank/DDBJ whole genome shotgun (WGS) entry which is preliminary data.</text>
</comment>
<dbReference type="Proteomes" id="UP001217089">
    <property type="component" value="Unassembled WGS sequence"/>
</dbReference>
<reference evidence="2 3" key="1">
    <citation type="submission" date="2022-12" db="EMBL/GenBank/DDBJ databases">
        <title>Chromosome-level genome of Tegillarca granosa.</title>
        <authorList>
            <person name="Kim J."/>
        </authorList>
    </citation>
    <scope>NUCLEOTIDE SEQUENCE [LARGE SCALE GENOMIC DNA]</scope>
    <source>
        <strain evidence="2">Teg-2019</strain>
        <tissue evidence="2">Adductor muscle</tissue>
    </source>
</reference>
<evidence type="ECO:0000313" key="3">
    <source>
        <dbReference type="Proteomes" id="UP001217089"/>
    </source>
</evidence>
<accession>A0ABQ9EAR3</accession>
<feature type="region of interest" description="Disordered" evidence="1">
    <location>
        <begin position="173"/>
        <end position="224"/>
    </location>
</feature>
<name>A0ABQ9EAR3_TEGGR</name>
<feature type="compositionally biased region" description="Polar residues" evidence="1">
    <location>
        <begin position="215"/>
        <end position="224"/>
    </location>
</feature>
<proteinExistence type="predicted"/>